<accession>A0ABM5GHE9</accession>
<reference evidence="13" key="1">
    <citation type="submission" date="2025-08" db="UniProtKB">
        <authorList>
            <consortium name="RefSeq"/>
        </authorList>
    </citation>
    <scope>IDENTIFICATION</scope>
</reference>
<evidence type="ECO:0000256" key="3">
    <source>
        <dbReference type="ARBA" id="ARBA00022737"/>
    </source>
</evidence>
<evidence type="ECO:0000256" key="6">
    <source>
        <dbReference type="ARBA" id="ARBA00023186"/>
    </source>
</evidence>
<comment type="catalytic activity">
    <reaction evidence="1 8">
        <text>[protein]-peptidylproline (omega=180) = [protein]-peptidylproline (omega=0)</text>
        <dbReference type="Rhea" id="RHEA:16237"/>
        <dbReference type="Rhea" id="RHEA-COMP:10747"/>
        <dbReference type="Rhea" id="RHEA-COMP:10748"/>
        <dbReference type="ChEBI" id="CHEBI:83833"/>
        <dbReference type="ChEBI" id="CHEBI:83834"/>
        <dbReference type="EC" id="5.2.1.8"/>
    </reaction>
</comment>
<protein>
    <recommendedName>
        <fullName evidence="2 8">peptidylprolyl isomerase</fullName>
        <ecNumber evidence="2 8">5.2.1.8</ecNumber>
    </recommendedName>
</protein>
<evidence type="ECO:0000313" key="13">
    <source>
        <dbReference type="RefSeq" id="XP_072857072.1"/>
    </source>
</evidence>
<evidence type="ECO:0000256" key="2">
    <source>
        <dbReference type="ARBA" id="ARBA00013194"/>
    </source>
</evidence>
<sequence>MTAEEGKAEEMSAAPEGEGGVDISPKSDGGVLKIIKKEGTGTECPMIGDKVTVHYTGWLLDGTKFDSSRDRKDKFSFDFGKGEVIKAWDIAVGTMKIGEVCQITCKPEYAYGSAGSPPKIPPNATLIFEIELFEFKGKDLTDEEDGGIIRRIRKKGEGYSKPNEGALVEIEIEGWHENRVFDKRELRFEVGEGENYDLPPGLDKALQKMEKTEESVIYLKPSYGFGSAGKPKFQIPPDAELRYEVKLKSFEKAKESWEMNTEEKLEQGSIAKEKGTQYFKEGRYKRATLQYKKIVLWLEHETGLSDEEEAKARNLRLAAHLNLAMCHLKLKEYSQVLENCDKALELDNNNEKGLFRRGEARLAINDFELARADFQKVLQLYPSNKAAKTQLIICQQKIREQHEREKKMYANMFQRLADKETKEADSIHKDETEMKDDKQNGVEDKTEVDVEA</sequence>
<feature type="compositionally biased region" description="Basic and acidic residues" evidence="10">
    <location>
        <begin position="1"/>
        <end position="10"/>
    </location>
</feature>
<evidence type="ECO:0000256" key="8">
    <source>
        <dbReference type="PROSITE-ProRule" id="PRU00277"/>
    </source>
</evidence>
<dbReference type="SUPFAM" id="SSF54534">
    <property type="entry name" value="FKBP-like"/>
    <property type="match status" value="2"/>
</dbReference>
<evidence type="ECO:0000259" key="11">
    <source>
        <dbReference type="PROSITE" id="PS50059"/>
    </source>
</evidence>
<feature type="repeat" description="TPR" evidence="9">
    <location>
        <begin position="317"/>
        <end position="350"/>
    </location>
</feature>
<dbReference type="PROSITE" id="PS50059">
    <property type="entry name" value="FKBP_PPIASE"/>
    <property type="match status" value="2"/>
</dbReference>
<evidence type="ECO:0000313" key="12">
    <source>
        <dbReference type="Proteomes" id="UP001652642"/>
    </source>
</evidence>
<feature type="region of interest" description="Disordered" evidence="10">
    <location>
        <begin position="1"/>
        <end position="27"/>
    </location>
</feature>
<keyword evidence="5 8" id="KW-0697">Rotamase</keyword>
<dbReference type="InterPro" id="IPR019734">
    <property type="entry name" value="TPR_rpt"/>
</dbReference>
<dbReference type="PANTHER" id="PTHR46512">
    <property type="entry name" value="PEPTIDYLPROLYL ISOMERASE"/>
    <property type="match status" value="1"/>
</dbReference>
<evidence type="ECO:0000256" key="9">
    <source>
        <dbReference type="PROSITE-ProRule" id="PRU00339"/>
    </source>
</evidence>
<dbReference type="EC" id="5.2.1.8" evidence="2 8"/>
<dbReference type="GeneID" id="110088728"/>
<keyword evidence="12" id="KW-1185">Reference proteome</keyword>
<feature type="domain" description="PPIase FKBP-type" evidence="11">
    <location>
        <begin position="165"/>
        <end position="251"/>
    </location>
</feature>
<dbReference type="Proteomes" id="UP001652642">
    <property type="component" value="Chromosome 5"/>
</dbReference>
<gene>
    <name evidence="13" type="primary">FKBP4</name>
</gene>
<evidence type="ECO:0000256" key="4">
    <source>
        <dbReference type="ARBA" id="ARBA00022803"/>
    </source>
</evidence>
<dbReference type="Gene3D" id="1.25.40.10">
    <property type="entry name" value="Tetratricopeptide repeat domain"/>
    <property type="match status" value="1"/>
</dbReference>
<feature type="repeat" description="TPR" evidence="9">
    <location>
        <begin position="351"/>
        <end position="384"/>
    </location>
</feature>
<feature type="domain" description="PPIase FKBP-type" evidence="11">
    <location>
        <begin position="48"/>
        <end position="136"/>
    </location>
</feature>
<evidence type="ECO:0000256" key="5">
    <source>
        <dbReference type="ARBA" id="ARBA00023110"/>
    </source>
</evidence>
<dbReference type="PANTHER" id="PTHR46512:SF9">
    <property type="entry name" value="PEPTIDYLPROLYL ISOMERASE"/>
    <property type="match status" value="1"/>
</dbReference>
<dbReference type="SUPFAM" id="SSF48452">
    <property type="entry name" value="TPR-like"/>
    <property type="match status" value="1"/>
</dbReference>
<keyword evidence="6" id="KW-0143">Chaperone</keyword>
<dbReference type="InterPro" id="IPR050754">
    <property type="entry name" value="FKBP4/5/8-like"/>
</dbReference>
<dbReference type="InterPro" id="IPR011990">
    <property type="entry name" value="TPR-like_helical_dom_sf"/>
</dbReference>
<feature type="region of interest" description="Disordered" evidence="10">
    <location>
        <begin position="420"/>
        <end position="452"/>
    </location>
</feature>
<dbReference type="GO" id="GO:0016853">
    <property type="term" value="F:isomerase activity"/>
    <property type="evidence" value="ECO:0007669"/>
    <property type="project" value="UniProtKB-KW"/>
</dbReference>
<proteinExistence type="predicted"/>
<keyword evidence="4 9" id="KW-0802">TPR repeat</keyword>
<name>A0ABM5GHE9_9SAUR</name>
<dbReference type="Pfam" id="PF00254">
    <property type="entry name" value="FKBP_C"/>
    <property type="match status" value="2"/>
</dbReference>
<dbReference type="InterPro" id="IPR046357">
    <property type="entry name" value="PPIase_dom_sf"/>
</dbReference>
<keyword evidence="3" id="KW-0677">Repeat</keyword>
<dbReference type="SMART" id="SM00028">
    <property type="entry name" value="TPR"/>
    <property type="match status" value="2"/>
</dbReference>
<dbReference type="PROSITE" id="PS50005">
    <property type="entry name" value="TPR"/>
    <property type="match status" value="2"/>
</dbReference>
<evidence type="ECO:0000256" key="1">
    <source>
        <dbReference type="ARBA" id="ARBA00000971"/>
    </source>
</evidence>
<keyword evidence="7 8" id="KW-0413">Isomerase</keyword>
<dbReference type="RefSeq" id="XP_072857072.1">
    <property type="nucleotide sequence ID" value="XM_073000971.1"/>
</dbReference>
<dbReference type="Gene3D" id="3.10.50.40">
    <property type="match status" value="2"/>
</dbReference>
<evidence type="ECO:0000256" key="7">
    <source>
        <dbReference type="ARBA" id="ARBA00023235"/>
    </source>
</evidence>
<dbReference type="InterPro" id="IPR001179">
    <property type="entry name" value="PPIase_FKBP_dom"/>
</dbReference>
<dbReference type="Pfam" id="PF00515">
    <property type="entry name" value="TPR_1"/>
    <property type="match status" value="1"/>
</dbReference>
<evidence type="ECO:0000256" key="10">
    <source>
        <dbReference type="SAM" id="MobiDB-lite"/>
    </source>
</evidence>
<organism evidence="12 13">
    <name type="scientific">Pogona vitticeps</name>
    <name type="common">central bearded dragon</name>
    <dbReference type="NCBI Taxonomy" id="103695"/>
    <lineage>
        <taxon>Eukaryota</taxon>
        <taxon>Metazoa</taxon>
        <taxon>Chordata</taxon>
        <taxon>Craniata</taxon>
        <taxon>Vertebrata</taxon>
        <taxon>Euteleostomi</taxon>
        <taxon>Lepidosauria</taxon>
        <taxon>Squamata</taxon>
        <taxon>Bifurcata</taxon>
        <taxon>Unidentata</taxon>
        <taxon>Episquamata</taxon>
        <taxon>Toxicofera</taxon>
        <taxon>Iguania</taxon>
        <taxon>Acrodonta</taxon>
        <taxon>Agamidae</taxon>
        <taxon>Amphibolurinae</taxon>
        <taxon>Pogona</taxon>
    </lineage>
</organism>